<evidence type="ECO:0000259" key="9">
    <source>
        <dbReference type="Pfam" id="PF01975"/>
    </source>
</evidence>
<feature type="region of interest" description="Disordered" evidence="8">
    <location>
        <begin position="272"/>
        <end position="294"/>
    </location>
</feature>
<dbReference type="GO" id="GO:0000166">
    <property type="term" value="F:nucleotide binding"/>
    <property type="evidence" value="ECO:0007669"/>
    <property type="project" value="UniProtKB-KW"/>
</dbReference>
<dbReference type="InterPro" id="IPR036523">
    <property type="entry name" value="SurE-like_sf"/>
</dbReference>
<evidence type="ECO:0000256" key="2">
    <source>
        <dbReference type="ARBA" id="ARBA00011062"/>
    </source>
</evidence>
<protein>
    <recommendedName>
        <fullName evidence="3">5'-nucleotidase</fullName>
        <ecNumber evidence="3">3.1.3.5</ecNumber>
    </recommendedName>
</protein>
<dbReference type="PANTHER" id="PTHR30457:SF12">
    <property type="entry name" value="5'_3'-NUCLEOTIDASE SURE"/>
    <property type="match status" value="1"/>
</dbReference>
<dbReference type="Proteomes" id="UP000578819">
    <property type="component" value="Unassembled WGS sequence"/>
</dbReference>
<evidence type="ECO:0000256" key="3">
    <source>
        <dbReference type="ARBA" id="ARBA00012643"/>
    </source>
</evidence>
<dbReference type="GO" id="GO:0008254">
    <property type="term" value="F:3'-nucleotidase activity"/>
    <property type="evidence" value="ECO:0007669"/>
    <property type="project" value="TreeGrafter"/>
</dbReference>
<organism evidence="10 11">
    <name type="scientific">Micromonospora polyrhachis</name>
    <dbReference type="NCBI Taxonomy" id="1282883"/>
    <lineage>
        <taxon>Bacteria</taxon>
        <taxon>Bacillati</taxon>
        <taxon>Actinomycetota</taxon>
        <taxon>Actinomycetes</taxon>
        <taxon>Micromonosporales</taxon>
        <taxon>Micromonosporaceae</taxon>
        <taxon>Micromonospora</taxon>
    </lineage>
</organism>
<dbReference type="EC" id="3.1.3.5" evidence="3"/>
<evidence type="ECO:0000256" key="5">
    <source>
        <dbReference type="ARBA" id="ARBA00022723"/>
    </source>
</evidence>
<evidence type="ECO:0000256" key="6">
    <source>
        <dbReference type="ARBA" id="ARBA00022741"/>
    </source>
</evidence>
<gene>
    <name evidence="10" type="ORF">FHR38_004570</name>
</gene>
<dbReference type="EMBL" id="JACHJW010000001">
    <property type="protein sequence ID" value="MBB4960837.1"/>
    <property type="molecule type" value="Genomic_DNA"/>
</dbReference>
<accession>A0A7W7SV13</accession>
<evidence type="ECO:0000256" key="7">
    <source>
        <dbReference type="ARBA" id="ARBA00022801"/>
    </source>
</evidence>
<dbReference type="Pfam" id="PF01975">
    <property type="entry name" value="SurE"/>
    <property type="match status" value="1"/>
</dbReference>
<evidence type="ECO:0000313" key="10">
    <source>
        <dbReference type="EMBL" id="MBB4960837.1"/>
    </source>
</evidence>
<dbReference type="InterPro" id="IPR002828">
    <property type="entry name" value="SurE-like_Pase/nucleotidase"/>
</dbReference>
<dbReference type="GO" id="GO:0046872">
    <property type="term" value="F:metal ion binding"/>
    <property type="evidence" value="ECO:0007669"/>
    <property type="project" value="UniProtKB-KW"/>
</dbReference>
<keyword evidence="4" id="KW-0963">Cytoplasm</keyword>
<proteinExistence type="inferred from homology"/>
<name>A0A7W7SV13_9ACTN</name>
<reference evidence="10 11" key="1">
    <citation type="submission" date="2020-08" db="EMBL/GenBank/DDBJ databases">
        <title>Sequencing the genomes of 1000 actinobacteria strains.</title>
        <authorList>
            <person name="Klenk H.-P."/>
        </authorList>
    </citation>
    <scope>NUCLEOTIDE SEQUENCE [LARGE SCALE GENOMIC DNA]</scope>
    <source>
        <strain evidence="10 11">DSM 45886</strain>
    </source>
</reference>
<comment type="similarity">
    <text evidence="2">Belongs to the SurE nucleotidase family.</text>
</comment>
<feature type="domain" description="Survival protein SurE-like phosphatase/nucleotidase" evidence="9">
    <location>
        <begin position="3"/>
        <end position="202"/>
    </location>
</feature>
<comment type="catalytic activity">
    <reaction evidence="1">
        <text>a ribonucleoside 5'-phosphate + H2O = a ribonucleoside + phosphate</text>
        <dbReference type="Rhea" id="RHEA:12484"/>
        <dbReference type="ChEBI" id="CHEBI:15377"/>
        <dbReference type="ChEBI" id="CHEBI:18254"/>
        <dbReference type="ChEBI" id="CHEBI:43474"/>
        <dbReference type="ChEBI" id="CHEBI:58043"/>
        <dbReference type="EC" id="3.1.3.5"/>
    </reaction>
</comment>
<evidence type="ECO:0000256" key="8">
    <source>
        <dbReference type="SAM" id="MobiDB-lite"/>
    </source>
</evidence>
<dbReference type="PANTHER" id="PTHR30457">
    <property type="entry name" value="5'-NUCLEOTIDASE SURE"/>
    <property type="match status" value="1"/>
</dbReference>
<dbReference type="Gene3D" id="3.40.1210.10">
    <property type="entry name" value="Survival protein SurE-like phosphatase/nucleotidase"/>
    <property type="match status" value="1"/>
</dbReference>
<keyword evidence="5" id="KW-0479">Metal-binding</keyword>
<evidence type="ECO:0000256" key="1">
    <source>
        <dbReference type="ARBA" id="ARBA00000815"/>
    </source>
</evidence>
<evidence type="ECO:0000256" key="4">
    <source>
        <dbReference type="ARBA" id="ARBA00022490"/>
    </source>
</evidence>
<comment type="caution">
    <text evidence="10">The sequence shown here is derived from an EMBL/GenBank/DDBJ whole genome shotgun (WGS) entry which is preliminary data.</text>
</comment>
<dbReference type="RefSeq" id="WP_312882342.1">
    <property type="nucleotide sequence ID" value="NZ_JACHJW010000001.1"/>
</dbReference>
<keyword evidence="7 10" id="KW-0378">Hydrolase</keyword>
<dbReference type="GO" id="GO:0004309">
    <property type="term" value="F:exopolyphosphatase activity"/>
    <property type="evidence" value="ECO:0007669"/>
    <property type="project" value="TreeGrafter"/>
</dbReference>
<sequence length="294" mass="29863">MRILITNDDGIAAPGIRWLAEAAVARGLDVVIAAPATEASGTSAGMTAVEEEGRVVVEERTVDDLPGVPSYGVAGSPGFITLIAIHGAFGPPPTVVLSGVNRGANAGRAILHSGTVGAAFTAAANGCRAMAVSLDVLSATTATAASGGAAVAADHGHDDARHWGTAARVALDLLPRLTSVPLECVLNVNSPDIPYEQLRGIRRGSLAGFGQVQMTVAEMGHGFIQTALEESGQPVERGTDVAWLADGYASVTAIRAITEAYDVDLSDLDAIRGRPDATQPPATGASGAEEAPEK</sequence>
<dbReference type="InterPro" id="IPR030048">
    <property type="entry name" value="SurE"/>
</dbReference>
<keyword evidence="6" id="KW-0547">Nucleotide-binding</keyword>
<evidence type="ECO:0000313" key="11">
    <source>
        <dbReference type="Proteomes" id="UP000578819"/>
    </source>
</evidence>
<keyword evidence="11" id="KW-1185">Reference proteome</keyword>
<dbReference type="AlphaFoldDB" id="A0A7W7SV13"/>
<dbReference type="SUPFAM" id="SSF64167">
    <property type="entry name" value="SurE-like"/>
    <property type="match status" value="1"/>
</dbReference>
<dbReference type="GO" id="GO:0008253">
    <property type="term" value="F:5'-nucleotidase activity"/>
    <property type="evidence" value="ECO:0007669"/>
    <property type="project" value="UniProtKB-EC"/>
</dbReference>